<proteinExistence type="predicted"/>
<accession>A0ABN2UGC5</accession>
<evidence type="ECO:0000313" key="2">
    <source>
        <dbReference type="EMBL" id="GAA2035525.1"/>
    </source>
</evidence>
<dbReference type="GO" id="GO:0016787">
    <property type="term" value="F:hydrolase activity"/>
    <property type="evidence" value="ECO:0007669"/>
    <property type="project" value="UniProtKB-KW"/>
</dbReference>
<sequence length="433" mass="47525">MGDANQRNFVRTPLWRTQSRPAKRTVRWSAIGAITGALAGTALATIPTLASIFARTVVTPDPHPAEDVRIYRYSQGAGPQGEDLLELAMTSHTTVQGSYALVFHDGQGVARIGEIVATHRRKQSITRVVEEIYSGDLSTAVRGRWAGFVWPSPAEAGYAYEDVLISVDDGLAPAWFIPPVRHTDHADIWLITVHGRGSKRNEGLRMMGVAQRMGMPGLLVSYRNDGEAPDARDRKYGLGATEWPDIEAAILYALNHGAKSVVLAGYSMGGAVSLQAVHHSTLAQYVCGLVLVGPVIDWMDVLRHQAEVNRLPNSAGRLGQWLIESTWGKTITGLASPVDLRRLDWVTRSSDLTHPMLILHSEDDDFVPIGPSIKLATKNRRLVNLVRFKDARHTREWNVDPGRFESAVLTWLHVLLTGAGHQRLSLSGPKTAE</sequence>
<name>A0ABN2UGC5_9MICC</name>
<dbReference type="Proteomes" id="UP001501461">
    <property type="component" value="Unassembled WGS sequence"/>
</dbReference>
<dbReference type="Pfam" id="PF12697">
    <property type="entry name" value="Abhydrolase_6"/>
    <property type="match status" value="1"/>
</dbReference>
<keyword evidence="2" id="KW-0378">Hydrolase</keyword>
<evidence type="ECO:0000259" key="1">
    <source>
        <dbReference type="Pfam" id="PF12697"/>
    </source>
</evidence>
<gene>
    <name evidence="2" type="ORF">GCM10009720_15060</name>
</gene>
<comment type="caution">
    <text evidence="2">The sequence shown here is derived from an EMBL/GenBank/DDBJ whole genome shotgun (WGS) entry which is preliminary data.</text>
</comment>
<dbReference type="InterPro" id="IPR000073">
    <property type="entry name" value="AB_hydrolase_1"/>
</dbReference>
<dbReference type="SUPFAM" id="SSF53474">
    <property type="entry name" value="alpha/beta-Hydrolases"/>
    <property type="match status" value="1"/>
</dbReference>
<keyword evidence="3" id="KW-1185">Reference proteome</keyword>
<reference evidence="2 3" key="1">
    <citation type="journal article" date="2019" name="Int. J. Syst. Evol. Microbiol.">
        <title>The Global Catalogue of Microorganisms (GCM) 10K type strain sequencing project: providing services to taxonomists for standard genome sequencing and annotation.</title>
        <authorList>
            <consortium name="The Broad Institute Genomics Platform"/>
            <consortium name="The Broad Institute Genome Sequencing Center for Infectious Disease"/>
            <person name="Wu L."/>
            <person name="Ma J."/>
        </authorList>
    </citation>
    <scope>NUCLEOTIDE SEQUENCE [LARGE SCALE GENOMIC DNA]</scope>
    <source>
        <strain evidence="2 3">JCM 13595</strain>
    </source>
</reference>
<dbReference type="RefSeq" id="WP_343957150.1">
    <property type="nucleotide sequence ID" value="NZ_BAAAMN010000026.1"/>
</dbReference>
<dbReference type="Gene3D" id="3.40.50.1820">
    <property type="entry name" value="alpha/beta hydrolase"/>
    <property type="match status" value="1"/>
</dbReference>
<evidence type="ECO:0000313" key="3">
    <source>
        <dbReference type="Proteomes" id="UP001501461"/>
    </source>
</evidence>
<protein>
    <submittedName>
        <fullName evidence="2">Alpha/beta fold hydrolase</fullName>
    </submittedName>
</protein>
<feature type="domain" description="AB hydrolase-1" evidence="1">
    <location>
        <begin position="220"/>
        <end position="421"/>
    </location>
</feature>
<dbReference type="InterPro" id="IPR029058">
    <property type="entry name" value="AB_hydrolase_fold"/>
</dbReference>
<dbReference type="EMBL" id="BAAAMN010000026">
    <property type="protein sequence ID" value="GAA2035525.1"/>
    <property type="molecule type" value="Genomic_DNA"/>
</dbReference>
<organism evidence="2 3">
    <name type="scientific">Yaniella flava</name>
    <dbReference type="NCBI Taxonomy" id="287930"/>
    <lineage>
        <taxon>Bacteria</taxon>
        <taxon>Bacillati</taxon>
        <taxon>Actinomycetota</taxon>
        <taxon>Actinomycetes</taxon>
        <taxon>Micrococcales</taxon>
        <taxon>Micrococcaceae</taxon>
        <taxon>Yaniella</taxon>
    </lineage>
</organism>